<sequence length="884" mass="101416">MEGLLSLKHLALKLREEGNNLYSALDFEAAIKKYCAAARISQEDPVPLQNLSAAYYETGQYELCIAFAKKALHMTKASGEDDVESHSGKLEARITKAEEHSNATPTREQKKRRIEIMERLGRYHQSTQSENDYCPVSLEDAQSLFEPVMKELVPKDGSFSFFIAGLGDARNFFRSLIHIAYDEPGTISKYRYHFTLNDANRHILARDLIIFKLLDKLSSLSHSGDKSLKVMNTIFFVYAGPIIPECAFLQLQEVISELLESLKGNQQPLKWVHLFENDIPFYIGALENWTTEGQALKTFSKADVVKVVMESMKKYHSVERDDFKEAIGYKCVKERKVYSQSAMLLPPSRIMLLEESFMFDFFTKPGPDGSTCVETSTYELRSWSMNPTMLDLDWHAATGRVNSILGAPYDPFDLARTLVCENIMLSKKMNPSRLFDHVEPFFRAVAKAIKKLGARLQAEVVLGDYIDVAERLNFNLYYDPNDHDESTKLGHPRPKNFPLLYDCITLSNLPDYKGGNLTTFLHALPILKQNRASGIYSICLRNAPVFPNMDYFLSEYQLITSRKMLDKLTGVCIASEGTDPVPLAENTLYKWYPRANNFKRPVGTLLPRKQLRLWFHGLFLKLALPMPSPTPYTPNNHQVSSPLNLSILFHQLAHLRLLGYPSHWLSDILIPLFSSNLTTTTRPPRYSPMEPHHVSTKHPAKQLCIAPFSPEMRNLANIFSPLLPFRLDPNLIYPLDKIHEYKINFRSFLASHNTQTLPTCLILVFWGSGINPNGFRSLEPDNNLRVLLDPSWGDEVNGFCKGEKYENWRAKDVIVWSTFKFDIRKKKVTVWMPQDLVDQMMDGEWKCALWRRDTWRILGAPAKVEAVEVVDMMKMERMWDEDRE</sequence>
<dbReference type="Pfam" id="PF14737">
    <property type="entry name" value="DUF4470"/>
    <property type="match status" value="1"/>
</dbReference>
<protein>
    <recommendedName>
        <fullName evidence="1">DUF4470 domain-containing protein</fullName>
    </recommendedName>
</protein>
<dbReference type="InterPro" id="IPR027974">
    <property type="entry name" value="DUF4470"/>
</dbReference>
<dbReference type="OrthoDB" id="2423701at2759"/>
<evidence type="ECO:0000313" key="3">
    <source>
        <dbReference type="Proteomes" id="UP000672032"/>
    </source>
</evidence>
<dbReference type="InterPro" id="IPR011990">
    <property type="entry name" value="TPR-like_helical_dom_sf"/>
</dbReference>
<organism evidence="2 3">
    <name type="scientific">Monilinia vaccinii-corymbosi</name>
    <dbReference type="NCBI Taxonomy" id="61207"/>
    <lineage>
        <taxon>Eukaryota</taxon>
        <taxon>Fungi</taxon>
        <taxon>Dikarya</taxon>
        <taxon>Ascomycota</taxon>
        <taxon>Pezizomycotina</taxon>
        <taxon>Leotiomycetes</taxon>
        <taxon>Helotiales</taxon>
        <taxon>Sclerotiniaceae</taxon>
        <taxon>Monilinia</taxon>
    </lineage>
</organism>
<accession>A0A8A3P5X8</accession>
<dbReference type="AlphaFoldDB" id="A0A8A3P5X8"/>
<keyword evidence="3" id="KW-1185">Reference proteome</keyword>
<dbReference type="EMBL" id="CP063406">
    <property type="protein sequence ID" value="QSZ30611.1"/>
    <property type="molecule type" value="Genomic_DNA"/>
</dbReference>
<reference evidence="2" key="1">
    <citation type="submission" date="2020-10" db="EMBL/GenBank/DDBJ databases">
        <title>Genome Sequence of Monilinia vaccinii-corymbosi Sheds Light on Mummy Berry Disease Infection of Blueberry and Mating Type.</title>
        <authorList>
            <person name="Yow A.G."/>
            <person name="Zhang Y."/>
            <person name="Bansal K."/>
            <person name="Eacker S.M."/>
            <person name="Sullivan S."/>
            <person name="Liachko I."/>
            <person name="Cubeta M.A."/>
            <person name="Rollins J.A."/>
            <person name="Ashrafi H."/>
        </authorList>
    </citation>
    <scope>NUCLEOTIDE SEQUENCE</scope>
    <source>
        <strain evidence="2">RL-1</strain>
    </source>
</reference>
<name>A0A8A3P5X8_9HELO</name>
<evidence type="ECO:0000313" key="2">
    <source>
        <dbReference type="EMBL" id="QSZ30611.1"/>
    </source>
</evidence>
<dbReference type="Gene3D" id="1.25.40.10">
    <property type="entry name" value="Tetratricopeptide repeat domain"/>
    <property type="match status" value="1"/>
</dbReference>
<feature type="domain" description="DUF4470" evidence="1">
    <location>
        <begin position="151"/>
        <end position="218"/>
    </location>
</feature>
<proteinExistence type="predicted"/>
<gene>
    <name evidence="2" type="ORF">DSL72_000168</name>
</gene>
<evidence type="ECO:0000259" key="1">
    <source>
        <dbReference type="Pfam" id="PF14737"/>
    </source>
</evidence>
<dbReference type="Proteomes" id="UP000672032">
    <property type="component" value="Chromosome 2"/>
</dbReference>
<dbReference type="SUPFAM" id="SSF48452">
    <property type="entry name" value="TPR-like"/>
    <property type="match status" value="1"/>
</dbReference>